<dbReference type="PANTHER" id="PTHR31145:SF6">
    <property type="entry name" value="INTEGRAL MEMBRANE PROTEIN (AFU_ORTHOLOGUE AFUA_7G01610)"/>
    <property type="match status" value="1"/>
</dbReference>
<dbReference type="Proteomes" id="UP000011713">
    <property type="component" value="Unassembled WGS sequence"/>
</dbReference>
<feature type="transmembrane region" description="Helical" evidence="2">
    <location>
        <begin position="379"/>
        <end position="400"/>
    </location>
</feature>
<feature type="transmembrane region" description="Helical" evidence="2">
    <location>
        <begin position="536"/>
        <end position="554"/>
    </location>
</feature>
<feature type="compositionally biased region" description="Polar residues" evidence="1">
    <location>
        <begin position="84"/>
        <end position="103"/>
    </location>
</feature>
<feature type="transmembrane region" description="Helical" evidence="2">
    <location>
        <begin position="596"/>
        <end position="624"/>
    </location>
</feature>
<dbReference type="HOGENOM" id="CLU_012695_0_0_1"/>
<evidence type="ECO:0000313" key="5">
    <source>
        <dbReference type="Proteomes" id="UP000011713"/>
    </source>
</evidence>
<dbReference type="EnsemblProtists" id="HpaT813469">
    <property type="protein sequence ID" value="HpaP813469"/>
    <property type="gene ID" value="HpaG813469"/>
</dbReference>
<dbReference type="InterPro" id="IPR040241">
    <property type="entry name" value="TRP_Flc/Pkd2-like"/>
</dbReference>
<evidence type="ECO:0000259" key="3">
    <source>
        <dbReference type="Pfam" id="PF06011"/>
    </source>
</evidence>
<feature type="compositionally biased region" description="Low complexity" evidence="1">
    <location>
        <begin position="7"/>
        <end position="28"/>
    </location>
</feature>
<keyword evidence="5" id="KW-1185">Reference proteome</keyword>
<dbReference type="InterPro" id="IPR010308">
    <property type="entry name" value="TRP_C"/>
</dbReference>
<organism evidence="4 5">
    <name type="scientific">Hyaloperonospora arabidopsidis (strain Emoy2)</name>
    <name type="common">Downy mildew agent</name>
    <name type="synonym">Peronospora arabidopsidis</name>
    <dbReference type="NCBI Taxonomy" id="559515"/>
    <lineage>
        <taxon>Eukaryota</taxon>
        <taxon>Sar</taxon>
        <taxon>Stramenopiles</taxon>
        <taxon>Oomycota</taxon>
        <taxon>Peronosporomycetes</taxon>
        <taxon>Peronosporales</taxon>
        <taxon>Peronosporaceae</taxon>
        <taxon>Hyaloperonospora</taxon>
    </lineage>
</organism>
<feature type="region of interest" description="Disordered" evidence="1">
    <location>
        <begin position="1"/>
        <end position="164"/>
    </location>
</feature>
<name>M4C302_HYAAE</name>
<dbReference type="OMA" id="FIRYIAM"/>
<dbReference type="InParanoid" id="M4C302"/>
<keyword evidence="2" id="KW-1133">Transmembrane helix</keyword>
<reference evidence="5" key="1">
    <citation type="journal article" date="2010" name="Science">
        <title>Signatures of adaptation to obligate biotrophy in the Hyaloperonospora arabidopsidis genome.</title>
        <authorList>
            <person name="Baxter L."/>
            <person name="Tripathy S."/>
            <person name="Ishaque N."/>
            <person name="Boot N."/>
            <person name="Cabral A."/>
            <person name="Kemen E."/>
            <person name="Thines M."/>
            <person name="Ah-Fong A."/>
            <person name="Anderson R."/>
            <person name="Badejoko W."/>
            <person name="Bittner-Eddy P."/>
            <person name="Boore J.L."/>
            <person name="Chibucos M.C."/>
            <person name="Coates M."/>
            <person name="Dehal P."/>
            <person name="Delehaunty K."/>
            <person name="Dong S."/>
            <person name="Downton P."/>
            <person name="Dumas B."/>
            <person name="Fabro G."/>
            <person name="Fronick C."/>
            <person name="Fuerstenberg S.I."/>
            <person name="Fulton L."/>
            <person name="Gaulin E."/>
            <person name="Govers F."/>
            <person name="Hughes L."/>
            <person name="Humphray S."/>
            <person name="Jiang R.H."/>
            <person name="Judelson H."/>
            <person name="Kamoun S."/>
            <person name="Kyung K."/>
            <person name="Meijer H."/>
            <person name="Minx P."/>
            <person name="Morris P."/>
            <person name="Nelson J."/>
            <person name="Phuntumart V."/>
            <person name="Qutob D."/>
            <person name="Rehmany A."/>
            <person name="Rougon-Cardoso A."/>
            <person name="Ryden P."/>
            <person name="Torto-Alalibo T."/>
            <person name="Studholme D."/>
            <person name="Wang Y."/>
            <person name="Win J."/>
            <person name="Wood J."/>
            <person name="Clifton S.W."/>
            <person name="Rogers J."/>
            <person name="Van den Ackerveken G."/>
            <person name="Jones J.D."/>
            <person name="McDowell J.M."/>
            <person name="Beynon J."/>
            <person name="Tyler B.M."/>
        </authorList>
    </citation>
    <scope>NUCLEOTIDE SEQUENCE [LARGE SCALE GENOMIC DNA]</scope>
    <source>
        <strain evidence="5">Emoy2</strain>
    </source>
</reference>
<feature type="compositionally biased region" description="Polar residues" evidence="1">
    <location>
        <begin position="111"/>
        <end position="126"/>
    </location>
</feature>
<feature type="compositionally biased region" description="Low complexity" evidence="1">
    <location>
        <begin position="58"/>
        <end position="73"/>
    </location>
</feature>
<dbReference type="GO" id="GO:0055085">
    <property type="term" value="P:transmembrane transport"/>
    <property type="evidence" value="ECO:0007669"/>
    <property type="project" value="TreeGrafter"/>
</dbReference>
<sequence length="660" mass="71091">MPPSPTSPTNASSTSSSSSGAAASSGSSDSFKHGVNTTSSAGLDPAMLLGESTPSPAPVTRARAVTRAPTVTADSTESLDEVTDVSQTELTSSEASSFDTATPSPAPVTRSPLSRTVTMPPSSSLLDSVATVAPADPNNIDSAKAEAVTQRTDSDSKDTTDNDNHMVLLGDTGTALVYSDGNKVTTFEKYDRNEGGLRTLKDGIDSFNNTVVGGGNRSNLPPGASISLSSTLQQTQNALLYTSCALGIVSSVLLVFFHLLALQRPPWRDGSVDGSEQGGGNSRANTGWLTPNVWELAVVVGYIQHINSISMLDLTKAPQIVLDFTDSFSFANLHLSSVAATAVSGVSRRLQLIILTGVVAFSDRIGIDEDEALMTSFWFFLAIVAVVVVLFAMAAGFVFYRHRMSPSAWSPFATDLRSSFAMCVVGLGVTMWFLCIFPLVVMSSFELVMEMRYRVGSGLAVALFCLWAVVSGGLCYVFVSVRAIPMNEAFRFKHFAVWGSLYGGSRKLFRYFFVVTAIFQIFLGVVTGAVSGVPTQLVSLMVTHLLFVVVAVIIRPFTTQWMLGVVVGLRVVAIANLLCSFAFLTSSEMTTYWRGIVAQGFVAFNAIVFILFFIRYIAMFILALKRWSGFIRRDSTIHSQESYDIDIWTTRSRNDHAAIY</sequence>
<evidence type="ECO:0000256" key="2">
    <source>
        <dbReference type="SAM" id="Phobius"/>
    </source>
</evidence>
<dbReference type="EMBL" id="JH599327">
    <property type="status" value="NOT_ANNOTATED_CDS"/>
    <property type="molecule type" value="Genomic_DNA"/>
</dbReference>
<keyword evidence="2" id="KW-0472">Membrane</keyword>
<feature type="transmembrane region" description="Helical" evidence="2">
    <location>
        <begin position="508"/>
        <end position="530"/>
    </location>
</feature>
<feature type="transmembrane region" description="Helical" evidence="2">
    <location>
        <begin position="350"/>
        <end position="367"/>
    </location>
</feature>
<feature type="compositionally biased region" description="Basic and acidic residues" evidence="1">
    <location>
        <begin position="152"/>
        <end position="164"/>
    </location>
</feature>
<feature type="transmembrane region" description="Helical" evidence="2">
    <location>
        <begin position="238"/>
        <end position="261"/>
    </location>
</feature>
<evidence type="ECO:0000313" key="4">
    <source>
        <dbReference type="EnsemblProtists" id="HpaP813469"/>
    </source>
</evidence>
<evidence type="ECO:0000256" key="1">
    <source>
        <dbReference type="SAM" id="MobiDB-lite"/>
    </source>
</evidence>
<feature type="transmembrane region" description="Helical" evidence="2">
    <location>
        <begin position="561"/>
        <end position="584"/>
    </location>
</feature>
<feature type="transmembrane region" description="Helical" evidence="2">
    <location>
        <begin position="461"/>
        <end position="484"/>
    </location>
</feature>
<dbReference type="VEuPathDB" id="FungiDB:HpaG813469"/>
<accession>M4C302</accession>
<dbReference type="GO" id="GO:0016020">
    <property type="term" value="C:membrane"/>
    <property type="evidence" value="ECO:0007669"/>
    <property type="project" value="TreeGrafter"/>
</dbReference>
<protein>
    <recommendedName>
        <fullName evidence="3">TRP C-terminal domain-containing protein</fullName>
    </recommendedName>
</protein>
<feature type="transmembrane region" description="Helical" evidence="2">
    <location>
        <begin position="420"/>
        <end position="441"/>
    </location>
</feature>
<reference evidence="4" key="2">
    <citation type="submission" date="2015-06" db="UniProtKB">
        <authorList>
            <consortium name="EnsemblProtists"/>
        </authorList>
    </citation>
    <scope>IDENTIFICATION</scope>
    <source>
        <strain evidence="4">Emoy2</strain>
    </source>
</reference>
<dbReference type="AlphaFoldDB" id="M4C302"/>
<dbReference type="PANTHER" id="PTHR31145">
    <property type="entry name" value="INTEGRAL MEMBRANE PROTEIN (AFU_ORTHOLOGUE AFUA_7G01610)"/>
    <property type="match status" value="1"/>
</dbReference>
<keyword evidence="2" id="KW-0812">Transmembrane</keyword>
<dbReference type="Pfam" id="PF06011">
    <property type="entry name" value="TRP"/>
    <property type="match status" value="1"/>
</dbReference>
<dbReference type="eggNOG" id="ENOG502QTTT">
    <property type="taxonomic scope" value="Eukaryota"/>
</dbReference>
<feature type="domain" description="TRP C-terminal" evidence="3">
    <location>
        <begin position="351"/>
        <end position="624"/>
    </location>
</feature>
<proteinExistence type="predicted"/>